<evidence type="ECO:0000256" key="5">
    <source>
        <dbReference type="SAM" id="Phobius"/>
    </source>
</evidence>
<feature type="transmembrane region" description="Helical" evidence="5">
    <location>
        <begin position="57"/>
        <end position="75"/>
    </location>
</feature>
<organism evidence="7 8">
    <name type="scientific">Deefgea piscis</name>
    <dbReference type="NCBI Taxonomy" id="2739061"/>
    <lineage>
        <taxon>Bacteria</taxon>
        <taxon>Pseudomonadati</taxon>
        <taxon>Pseudomonadota</taxon>
        <taxon>Betaproteobacteria</taxon>
        <taxon>Neisseriales</taxon>
        <taxon>Chitinibacteraceae</taxon>
        <taxon>Deefgea</taxon>
    </lineage>
</organism>
<dbReference type="Pfam" id="PF04932">
    <property type="entry name" value="Wzy_C"/>
    <property type="match status" value="1"/>
</dbReference>
<gene>
    <name evidence="7" type="ORF">HQN60_07195</name>
</gene>
<accession>A0A6M8SUW7</accession>
<feature type="transmembrane region" description="Helical" evidence="5">
    <location>
        <begin position="153"/>
        <end position="170"/>
    </location>
</feature>
<evidence type="ECO:0000313" key="8">
    <source>
        <dbReference type="Proteomes" id="UP000504844"/>
    </source>
</evidence>
<dbReference type="InterPro" id="IPR051533">
    <property type="entry name" value="WaaL-like"/>
</dbReference>
<dbReference type="PANTHER" id="PTHR37422:SF13">
    <property type="entry name" value="LIPOPOLYSACCHARIDE BIOSYNTHESIS PROTEIN PA4999-RELATED"/>
    <property type="match status" value="1"/>
</dbReference>
<evidence type="ECO:0000313" key="7">
    <source>
        <dbReference type="EMBL" id="QKJ66499.1"/>
    </source>
</evidence>
<name>A0A6M8SUW7_9NEIS</name>
<dbReference type="KEGG" id="dee:HQN60_07195"/>
<keyword evidence="7" id="KW-0436">Ligase</keyword>
<evidence type="ECO:0000259" key="6">
    <source>
        <dbReference type="Pfam" id="PF04932"/>
    </source>
</evidence>
<protein>
    <submittedName>
        <fullName evidence="7">O-antigen ligase family protein</fullName>
    </submittedName>
</protein>
<feature type="transmembrane region" description="Helical" evidence="5">
    <location>
        <begin position="315"/>
        <end position="335"/>
    </location>
</feature>
<feature type="transmembrane region" description="Helical" evidence="5">
    <location>
        <begin position="347"/>
        <end position="369"/>
    </location>
</feature>
<feature type="domain" description="O-antigen ligase-related" evidence="6">
    <location>
        <begin position="184"/>
        <end position="331"/>
    </location>
</feature>
<evidence type="ECO:0000256" key="1">
    <source>
        <dbReference type="ARBA" id="ARBA00004141"/>
    </source>
</evidence>
<dbReference type="InterPro" id="IPR007016">
    <property type="entry name" value="O-antigen_ligase-rel_domated"/>
</dbReference>
<proteinExistence type="predicted"/>
<dbReference type="AlphaFoldDB" id="A0A6M8SUW7"/>
<dbReference type="GO" id="GO:0016874">
    <property type="term" value="F:ligase activity"/>
    <property type="evidence" value="ECO:0007669"/>
    <property type="project" value="UniProtKB-KW"/>
</dbReference>
<sequence length="402" mass="43603">MLWTNQKAVLVVLLFSALLGFALPSSTALTNIMVPLCGLLGLYWARGQIVDFFRSNPFALLPLLLWLALGLGAVFSPAPEAWAYFAKYKKLLFIPLLALFFLKGPEKTIQYAIAGFLVGNLGILLLSSLVWFTGQPTWFGTTFVAASAISKNAIAQTFLMAFAGVVWFAIGIRYRQWAGFLLAAASFAGVYLMSPQRTGHLAGLVLLMTLGWMFLQHRWRYGFVALLSLGVLVIALTNNPVQQRAKLGVTEVIACQAALNTPQQDQACLTSMGIRSVFYLTALKQIAEYPLLGKGTGAIKTQIGPLEMSNPHNEYLLQGMQLGLLGVALYLALLASALKMALGLPRVWAAVAVGVTLSYAVCSLFNSLLMDISEGNTFSVFFALLLAASAFIAKSKKELDRV</sequence>
<dbReference type="GO" id="GO:0016020">
    <property type="term" value="C:membrane"/>
    <property type="evidence" value="ECO:0007669"/>
    <property type="project" value="UniProtKB-SubCell"/>
</dbReference>
<feature type="transmembrane region" description="Helical" evidence="5">
    <location>
        <begin position="222"/>
        <end position="241"/>
    </location>
</feature>
<evidence type="ECO:0000256" key="4">
    <source>
        <dbReference type="ARBA" id="ARBA00023136"/>
    </source>
</evidence>
<keyword evidence="8" id="KW-1185">Reference proteome</keyword>
<reference evidence="7 8" key="1">
    <citation type="submission" date="2020-05" db="EMBL/GenBank/DDBJ databases">
        <title>Complete genome sequence of Deefgea sp. D17.</title>
        <authorList>
            <person name="Bae J.-W."/>
            <person name="Han J.E."/>
        </authorList>
    </citation>
    <scope>NUCLEOTIDE SEQUENCE [LARGE SCALE GENOMIC DNA]</scope>
    <source>
        <strain evidence="7 8">D17</strain>
    </source>
</reference>
<dbReference type="Proteomes" id="UP000504844">
    <property type="component" value="Chromosome"/>
</dbReference>
<feature type="transmembrane region" description="Helical" evidence="5">
    <location>
        <begin position="177"/>
        <end position="193"/>
    </location>
</feature>
<dbReference type="RefSeq" id="WP_173533003.1">
    <property type="nucleotide sequence ID" value="NZ_CP054143.1"/>
</dbReference>
<keyword evidence="3 5" id="KW-1133">Transmembrane helix</keyword>
<feature type="transmembrane region" description="Helical" evidence="5">
    <location>
        <begin position="109"/>
        <end position="133"/>
    </location>
</feature>
<keyword evidence="2 5" id="KW-0812">Transmembrane</keyword>
<feature type="transmembrane region" description="Helical" evidence="5">
    <location>
        <begin position="375"/>
        <end position="393"/>
    </location>
</feature>
<keyword evidence="4 5" id="KW-0472">Membrane</keyword>
<evidence type="ECO:0000256" key="2">
    <source>
        <dbReference type="ARBA" id="ARBA00022692"/>
    </source>
</evidence>
<evidence type="ECO:0000256" key="3">
    <source>
        <dbReference type="ARBA" id="ARBA00022989"/>
    </source>
</evidence>
<dbReference type="PANTHER" id="PTHR37422">
    <property type="entry name" value="TEICHURONIC ACID BIOSYNTHESIS PROTEIN TUAE"/>
    <property type="match status" value="1"/>
</dbReference>
<dbReference type="EMBL" id="CP054143">
    <property type="protein sequence ID" value="QKJ66499.1"/>
    <property type="molecule type" value="Genomic_DNA"/>
</dbReference>
<comment type="subcellular location">
    <subcellularLocation>
        <location evidence="1">Membrane</location>
        <topology evidence="1">Multi-pass membrane protein</topology>
    </subcellularLocation>
</comment>